<dbReference type="GO" id="GO:0000160">
    <property type="term" value="P:phosphorelay signal transduction system"/>
    <property type="evidence" value="ECO:0007669"/>
    <property type="project" value="InterPro"/>
</dbReference>
<evidence type="ECO:0000256" key="4">
    <source>
        <dbReference type="PROSITE-ProRule" id="PRU00169"/>
    </source>
</evidence>
<dbReference type="Pfam" id="PF00072">
    <property type="entry name" value="Response_reg"/>
    <property type="match status" value="1"/>
</dbReference>
<evidence type="ECO:0000256" key="2">
    <source>
        <dbReference type="ARBA" id="ARBA00023125"/>
    </source>
</evidence>
<evidence type="ECO:0000313" key="8">
    <source>
        <dbReference type="Proteomes" id="UP000244915"/>
    </source>
</evidence>
<dbReference type="GO" id="GO:0003677">
    <property type="term" value="F:DNA binding"/>
    <property type="evidence" value="ECO:0007669"/>
    <property type="project" value="UniProtKB-KW"/>
</dbReference>
<feature type="modified residue" description="4-aspartylphosphate" evidence="4">
    <location>
        <position position="59"/>
    </location>
</feature>
<feature type="domain" description="HTH luxR-type" evidence="5">
    <location>
        <begin position="140"/>
        <end position="205"/>
    </location>
</feature>
<dbReference type="SMART" id="SM00421">
    <property type="entry name" value="HTH_LUXR"/>
    <property type="match status" value="1"/>
</dbReference>
<dbReference type="InterPro" id="IPR011006">
    <property type="entry name" value="CheY-like_superfamily"/>
</dbReference>
<dbReference type="PROSITE" id="PS00622">
    <property type="entry name" value="HTH_LUXR_1"/>
    <property type="match status" value="1"/>
</dbReference>
<keyword evidence="1" id="KW-0805">Transcription regulation</keyword>
<dbReference type="Gene3D" id="3.40.50.2300">
    <property type="match status" value="1"/>
</dbReference>
<keyword evidence="3" id="KW-0804">Transcription</keyword>
<accession>A0A2U8HLU2</accession>
<dbReference type="PANTHER" id="PTHR44688">
    <property type="entry name" value="DNA-BINDING TRANSCRIPTIONAL ACTIVATOR DEVR_DOSR"/>
    <property type="match status" value="1"/>
</dbReference>
<evidence type="ECO:0000259" key="5">
    <source>
        <dbReference type="PROSITE" id="PS50043"/>
    </source>
</evidence>
<dbReference type="Gene3D" id="1.10.10.10">
    <property type="entry name" value="Winged helix-like DNA-binding domain superfamily/Winged helix DNA-binding domain"/>
    <property type="match status" value="1"/>
</dbReference>
<dbReference type="SUPFAM" id="SSF52172">
    <property type="entry name" value="CheY-like"/>
    <property type="match status" value="1"/>
</dbReference>
<feature type="domain" description="Response regulatory" evidence="6">
    <location>
        <begin position="10"/>
        <end position="124"/>
    </location>
</feature>
<keyword evidence="4" id="KW-0597">Phosphoprotein</keyword>
<dbReference type="KEGG" id="ypac:CEW88_24155"/>
<dbReference type="SMART" id="SM00448">
    <property type="entry name" value="REC"/>
    <property type="match status" value="1"/>
</dbReference>
<dbReference type="Pfam" id="PF00196">
    <property type="entry name" value="GerE"/>
    <property type="match status" value="1"/>
</dbReference>
<evidence type="ECO:0000259" key="6">
    <source>
        <dbReference type="PROSITE" id="PS50110"/>
    </source>
</evidence>
<dbReference type="PANTHER" id="PTHR44688:SF16">
    <property type="entry name" value="DNA-BINDING TRANSCRIPTIONAL ACTIVATOR DEVR_DOSR"/>
    <property type="match status" value="1"/>
</dbReference>
<protein>
    <submittedName>
        <fullName evidence="7">DNA-binding response regulator</fullName>
    </submittedName>
</protein>
<dbReference type="Proteomes" id="UP000244915">
    <property type="component" value="Plasmid unnamed5"/>
</dbReference>
<dbReference type="CDD" id="cd06170">
    <property type="entry name" value="LuxR_C_like"/>
    <property type="match status" value="1"/>
</dbReference>
<reference evidence="7 8" key="1">
    <citation type="submission" date="2017-06" db="EMBL/GenBank/DDBJ databases">
        <title>Yangia sp. YSBP01 complete genome sequence.</title>
        <authorList>
            <person name="Woo J.-H."/>
            <person name="Kim H.-S."/>
        </authorList>
    </citation>
    <scope>NUCLEOTIDE SEQUENCE [LARGE SCALE GENOMIC DNA]</scope>
    <source>
        <strain evidence="7 8">YSBP01</strain>
        <plasmid evidence="7 8">unnamed5</plasmid>
    </source>
</reference>
<organism evidence="7 8">
    <name type="scientific">Alloyangia pacifica</name>
    <dbReference type="NCBI Taxonomy" id="311180"/>
    <lineage>
        <taxon>Bacteria</taxon>
        <taxon>Pseudomonadati</taxon>
        <taxon>Pseudomonadota</taxon>
        <taxon>Alphaproteobacteria</taxon>
        <taxon>Rhodobacterales</taxon>
        <taxon>Roseobacteraceae</taxon>
        <taxon>Alloyangia</taxon>
    </lineage>
</organism>
<dbReference type="InterPro" id="IPR036388">
    <property type="entry name" value="WH-like_DNA-bd_sf"/>
</dbReference>
<dbReference type="OrthoDB" id="9782655at2"/>
<dbReference type="PROSITE" id="PS50110">
    <property type="entry name" value="RESPONSE_REGULATORY"/>
    <property type="match status" value="1"/>
</dbReference>
<gene>
    <name evidence="7" type="ORF">CEW88_24155</name>
</gene>
<evidence type="ECO:0000313" key="7">
    <source>
        <dbReference type="EMBL" id="AWI86857.1"/>
    </source>
</evidence>
<dbReference type="AlphaFoldDB" id="A0A2U8HLU2"/>
<dbReference type="InterPro" id="IPR001789">
    <property type="entry name" value="Sig_transdc_resp-reg_receiver"/>
</dbReference>
<keyword evidence="7" id="KW-0614">Plasmid</keyword>
<geneLocation type="plasmid" evidence="7 8">
    <name>unnamed5</name>
</geneLocation>
<dbReference type="PRINTS" id="PR00038">
    <property type="entry name" value="HTHLUXR"/>
</dbReference>
<dbReference type="InterPro" id="IPR000792">
    <property type="entry name" value="Tscrpt_reg_LuxR_C"/>
</dbReference>
<name>A0A2U8HLU2_9RHOB</name>
<evidence type="ECO:0000256" key="1">
    <source>
        <dbReference type="ARBA" id="ARBA00023015"/>
    </source>
</evidence>
<proteinExistence type="predicted"/>
<sequence>MSGELSGVFHVHIVDDDDRVRRALKRLVSRAGFDARLNSDAETFLGNFDPALPGCAILDMYLPKLNGFDLQQKIAAIAPNCPVVFLTGRGDIGMGVKAMKEGAFDFLTKPVHSQKLLATLAAAEARVEESLAITRDAARYEERLRNLTPREAEVLAAVVEGNFNKQIAHDLGLAEKTVKVHRARVMKKMGLRSIADLVRASITKRIDGP</sequence>
<keyword evidence="2 7" id="KW-0238">DNA-binding</keyword>
<dbReference type="PROSITE" id="PS50043">
    <property type="entry name" value="HTH_LUXR_2"/>
    <property type="match status" value="1"/>
</dbReference>
<dbReference type="GO" id="GO:0006355">
    <property type="term" value="P:regulation of DNA-templated transcription"/>
    <property type="evidence" value="ECO:0007669"/>
    <property type="project" value="InterPro"/>
</dbReference>
<dbReference type="EMBL" id="CP022195">
    <property type="protein sequence ID" value="AWI86857.1"/>
    <property type="molecule type" value="Genomic_DNA"/>
</dbReference>
<evidence type="ECO:0000256" key="3">
    <source>
        <dbReference type="ARBA" id="ARBA00023163"/>
    </source>
</evidence>